<reference evidence="1" key="1">
    <citation type="journal article" date="2021" name="Genome Biol. Evol.">
        <title>A High-Quality Reference Genome for a Parasitic Bivalve with Doubly Uniparental Inheritance (Bivalvia: Unionida).</title>
        <authorList>
            <person name="Smith C.H."/>
        </authorList>
    </citation>
    <scope>NUCLEOTIDE SEQUENCE</scope>
    <source>
        <strain evidence="1">CHS0354</strain>
    </source>
</reference>
<keyword evidence="2" id="KW-1185">Reference proteome</keyword>
<dbReference type="EMBL" id="JAEAOA010002156">
    <property type="protein sequence ID" value="KAK3592943.1"/>
    <property type="molecule type" value="Genomic_DNA"/>
</dbReference>
<evidence type="ECO:0000313" key="1">
    <source>
        <dbReference type="EMBL" id="KAK3592943.1"/>
    </source>
</evidence>
<name>A0AAE0SKA3_9BIVA</name>
<proteinExistence type="predicted"/>
<comment type="caution">
    <text evidence="1">The sequence shown here is derived from an EMBL/GenBank/DDBJ whole genome shotgun (WGS) entry which is preliminary data.</text>
</comment>
<reference evidence="1" key="2">
    <citation type="journal article" date="2021" name="Genome Biol. Evol.">
        <title>Developing a high-quality reference genome for a parasitic bivalve with doubly uniparental inheritance (Bivalvia: Unionida).</title>
        <authorList>
            <person name="Smith C.H."/>
        </authorList>
    </citation>
    <scope>NUCLEOTIDE SEQUENCE</scope>
    <source>
        <strain evidence="1">CHS0354</strain>
        <tissue evidence="1">Mantle</tissue>
    </source>
</reference>
<dbReference type="AlphaFoldDB" id="A0AAE0SKA3"/>
<dbReference type="Proteomes" id="UP001195483">
    <property type="component" value="Unassembled WGS sequence"/>
</dbReference>
<sequence>MPCQYVIWDFNKSFRLRRVDIGVGTNFALPTVPKSWNWSRNSEPENRKSLGQLLPPAAEPNIFFSQQFTLKKLFTVEDFDQYVYLARALSGNEIRIPQFSLRKSTYSYDSCSFSSFTFHICLYSSSRYSFITPESSGISSFITCPFIDSLYDK</sequence>
<reference evidence="1" key="3">
    <citation type="submission" date="2023-05" db="EMBL/GenBank/DDBJ databases">
        <authorList>
            <person name="Smith C.H."/>
        </authorList>
    </citation>
    <scope>NUCLEOTIDE SEQUENCE</scope>
    <source>
        <strain evidence="1">CHS0354</strain>
        <tissue evidence="1">Mantle</tissue>
    </source>
</reference>
<evidence type="ECO:0000313" key="2">
    <source>
        <dbReference type="Proteomes" id="UP001195483"/>
    </source>
</evidence>
<organism evidence="1 2">
    <name type="scientific">Potamilus streckersoni</name>
    <dbReference type="NCBI Taxonomy" id="2493646"/>
    <lineage>
        <taxon>Eukaryota</taxon>
        <taxon>Metazoa</taxon>
        <taxon>Spiralia</taxon>
        <taxon>Lophotrochozoa</taxon>
        <taxon>Mollusca</taxon>
        <taxon>Bivalvia</taxon>
        <taxon>Autobranchia</taxon>
        <taxon>Heteroconchia</taxon>
        <taxon>Palaeoheterodonta</taxon>
        <taxon>Unionida</taxon>
        <taxon>Unionoidea</taxon>
        <taxon>Unionidae</taxon>
        <taxon>Ambleminae</taxon>
        <taxon>Lampsilini</taxon>
        <taxon>Potamilus</taxon>
    </lineage>
</organism>
<gene>
    <name evidence="1" type="ORF">CHS0354_036797</name>
</gene>
<protein>
    <submittedName>
        <fullName evidence="1">Uncharacterized protein</fullName>
    </submittedName>
</protein>
<accession>A0AAE0SKA3</accession>